<keyword evidence="2" id="KW-0812">Transmembrane</keyword>
<feature type="region of interest" description="Disordered" evidence="1">
    <location>
        <begin position="200"/>
        <end position="225"/>
    </location>
</feature>
<dbReference type="AlphaFoldDB" id="A0A3L6L7M0"/>
<dbReference type="EMBL" id="QSBY01000005">
    <property type="protein sequence ID" value="RHW72649.1"/>
    <property type="molecule type" value="Genomic_DNA"/>
</dbReference>
<proteinExistence type="predicted"/>
<comment type="caution">
    <text evidence="3">The sequence shown here is derived from an EMBL/GenBank/DDBJ whole genome shotgun (WGS) entry which is preliminary data.</text>
</comment>
<feature type="compositionally biased region" description="Polar residues" evidence="1">
    <location>
        <begin position="32"/>
        <end position="46"/>
    </location>
</feature>
<organism evidence="3">
    <name type="scientific">Trypanosoma brucei equiperdum</name>
    <dbReference type="NCBI Taxonomy" id="630700"/>
    <lineage>
        <taxon>Eukaryota</taxon>
        <taxon>Discoba</taxon>
        <taxon>Euglenozoa</taxon>
        <taxon>Kinetoplastea</taxon>
        <taxon>Metakinetoplastina</taxon>
        <taxon>Trypanosomatida</taxon>
        <taxon>Trypanosomatidae</taxon>
        <taxon>Trypanosoma</taxon>
    </lineage>
</organism>
<feature type="transmembrane region" description="Helical" evidence="2">
    <location>
        <begin position="79"/>
        <end position="98"/>
    </location>
</feature>
<dbReference type="Proteomes" id="UP000266743">
    <property type="component" value="Chromosome 5"/>
</dbReference>
<feature type="region of interest" description="Disordered" evidence="1">
    <location>
        <begin position="28"/>
        <end position="72"/>
    </location>
</feature>
<feature type="transmembrane region" description="Helical" evidence="2">
    <location>
        <begin position="137"/>
        <end position="159"/>
    </location>
</feature>
<protein>
    <submittedName>
        <fullName evidence="3">Uncharacterized protein</fullName>
    </submittedName>
</protein>
<evidence type="ECO:0000256" key="2">
    <source>
        <dbReference type="SAM" id="Phobius"/>
    </source>
</evidence>
<keyword evidence="2" id="KW-0472">Membrane</keyword>
<evidence type="ECO:0000313" key="3">
    <source>
        <dbReference type="EMBL" id="RHW72649.1"/>
    </source>
</evidence>
<reference evidence="3" key="1">
    <citation type="submission" date="2018-09" db="EMBL/GenBank/DDBJ databases">
        <title>whole genome sequence of T. equiperdum IVM-t1 strain.</title>
        <authorList>
            <person name="Suganuma K."/>
        </authorList>
    </citation>
    <scope>NUCLEOTIDE SEQUENCE [LARGE SCALE GENOMIC DNA]</scope>
    <source>
        <strain evidence="3">IVM-t1</strain>
    </source>
</reference>
<evidence type="ECO:0000256" key="1">
    <source>
        <dbReference type="SAM" id="MobiDB-lite"/>
    </source>
</evidence>
<sequence>MFVRLPTPGETCVSRLLISRRFASAKQHVTRRNISSHNGGATTGQKSVGGKNFAKRPEDVAPHSSKGSAAGPTMRRSRFYRIALDHGFGFAVYFYILGESMTLSVLYALHSNALGTGDTFAWMNAVGAERFVNLDRWAHAGLTVVGVTLSFRLLLNYLAANAIMYPMYGMQMRFCVATFGVLGKGLNPLRRLRTLGRNVTSSGAKRTVPRAPSATAPKNKVNRLP</sequence>
<gene>
    <name evidence="3" type="ORF">DPX39_050043500</name>
</gene>
<accession>A0A3L6L7M0</accession>
<keyword evidence="2" id="KW-1133">Transmembrane helix</keyword>
<name>A0A3L6L7M0_9TRYP</name>